<evidence type="ECO:0000259" key="1">
    <source>
        <dbReference type="Pfam" id="PF17131"/>
    </source>
</evidence>
<organism evidence="2">
    <name type="scientific">hydrothermal vent metagenome</name>
    <dbReference type="NCBI Taxonomy" id="652676"/>
    <lineage>
        <taxon>unclassified sequences</taxon>
        <taxon>metagenomes</taxon>
        <taxon>ecological metagenomes</taxon>
    </lineage>
</organism>
<reference evidence="2" key="1">
    <citation type="submission" date="2018-06" db="EMBL/GenBank/DDBJ databases">
        <authorList>
            <person name="Zhirakovskaya E."/>
        </authorList>
    </citation>
    <scope>NUCLEOTIDE SEQUENCE</scope>
</reference>
<evidence type="ECO:0000313" key="2">
    <source>
        <dbReference type="EMBL" id="VAW88303.1"/>
    </source>
</evidence>
<protein>
    <recommendedName>
        <fullName evidence="1">Uncharacterized protein TP-0789 domain-containing protein</fullName>
    </recommendedName>
</protein>
<proteinExistence type="predicted"/>
<dbReference type="Pfam" id="PF17131">
    <property type="entry name" value="LolA_like"/>
    <property type="match status" value="1"/>
</dbReference>
<feature type="domain" description="Uncharacterized protein TP-0789" evidence="1">
    <location>
        <begin position="87"/>
        <end position="274"/>
    </location>
</feature>
<gene>
    <name evidence="2" type="ORF">MNBD_GAMMA16-670</name>
</gene>
<dbReference type="EMBL" id="UOFO01000143">
    <property type="protein sequence ID" value="VAW88303.1"/>
    <property type="molecule type" value="Genomic_DNA"/>
</dbReference>
<dbReference type="InterPro" id="IPR033399">
    <property type="entry name" value="TP_0789-like"/>
</dbReference>
<sequence length="276" mass="32480">MNNSFFYICKAPIIIWIFLYFMASEVTAGDTAAPLSVNEVINACYYKNQGKDQRAKLEIIFKNSEGRVSHGKYLRLWKDYRGKGQLEDKSILYTLRPSEQAGVNFLRWSYISSAQRAPEQWVYLPELRIVRRVAQRDPRDAAWGLTDDDLRIRDFLEDQHSLIATNQRGATTYYTVETLPGNANTVYQKWITRYEKQQDTSHCSIVETIYFSKTDEKKIKSISYKWQVIDEVWVWDEVKVLNLQNGSEVIYLTLEAEVNVGLRDRDFRERQLKRKM</sequence>
<dbReference type="AlphaFoldDB" id="A0A3B0ZJ71"/>
<dbReference type="Gene3D" id="2.50.20.10">
    <property type="entry name" value="Lipoprotein localisation LolA/LolB/LppX"/>
    <property type="match status" value="1"/>
</dbReference>
<dbReference type="CDD" id="cd16329">
    <property type="entry name" value="LolA_like"/>
    <property type="match status" value="1"/>
</dbReference>
<name>A0A3B0ZJ71_9ZZZZ</name>
<accession>A0A3B0ZJ71</accession>